<organism evidence="4 5">
    <name type="scientific">Asticcacaulis biprosthecium C19</name>
    <dbReference type="NCBI Taxonomy" id="715226"/>
    <lineage>
        <taxon>Bacteria</taxon>
        <taxon>Pseudomonadati</taxon>
        <taxon>Pseudomonadota</taxon>
        <taxon>Alphaproteobacteria</taxon>
        <taxon>Caulobacterales</taxon>
        <taxon>Caulobacteraceae</taxon>
        <taxon>Asticcacaulis</taxon>
    </lineage>
</organism>
<dbReference type="SUPFAM" id="SSF55729">
    <property type="entry name" value="Acyl-CoA N-acyltransferases (Nat)"/>
    <property type="match status" value="1"/>
</dbReference>
<dbReference type="InterPro" id="IPR000182">
    <property type="entry name" value="GNAT_dom"/>
</dbReference>
<protein>
    <submittedName>
        <fullName evidence="4">Acetyltransferase GNAT family protein</fullName>
    </submittedName>
</protein>
<accession>F4QU68</accession>
<dbReference type="HOGENOM" id="CLU_013985_18_0_5"/>
<name>F4QU68_9CAUL</name>
<keyword evidence="2" id="KW-0012">Acyltransferase</keyword>
<dbReference type="AlphaFoldDB" id="F4QU68"/>
<keyword evidence="1 4" id="KW-0808">Transferase</keyword>
<dbReference type="eggNOG" id="COG0456">
    <property type="taxonomic scope" value="Bacteria"/>
</dbReference>
<dbReference type="GO" id="GO:0016747">
    <property type="term" value="F:acyltransferase activity, transferring groups other than amino-acyl groups"/>
    <property type="evidence" value="ECO:0007669"/>
    <property type="project" value="InterPro"/>
</dbReference>
<evidence type="ECO:0000313" key="5">
    <source>
        <dbReference type="Proteomes" id="UP000006512"/>
    </source>
</evidence>
<reference evidence="5" key="1">
    <citation type="submission" date="2011-03" db="EMBL/GenBank/DDBJ databases">
        <title>Draft genome sequence of Brevundimonas diminuta.</title>
        <authorList>
            <person name="Brown P.J.B."/>
            <person name="Buechlein A."/>
            <person name="Hemmerich C."/>
            <person name="Brun Y.V."/>
        </authorList>
    </citation>
    <scope>NUCLEOTIDE SEQUENCE [LARGE SCALE GENOMIC DNA]</scope>
    <source>
        <strain evidence="5">C19</strain>
    </source>
</reference>
<evidence type="ECO:0000259" key="3">
    <source>
        <dbReference type="PROSITE" id="PS51186"/>
    </source>
</evidence>
<dbReference type="CDD" id="cd04301">
    <property type="entry name" value="NAT_SF"/>
    <property type="match status" value="1"/>
</dbReference>
<dbReference type="OrthoDB" id="143110at2"/>
<dbReference type="InterPro" id="IPR050832">
    <property type="entry name" value="Bact_Acetyltransf"/>
</dbReference>
<dbReference type="RefSeq" id="WP_006275490.1">
    <property type="nucleotide sequence ID" value="NZ_GL883081.1"/>
</dbReference>
<dbReference type="PANTHER" id="PTHR43877:SF2">
    <property type="entry name" value="AMINOALKYLPHOSPHONATE N-ACETYLTRANSFERASE-RELATED"/>
    <property type="match status" value="1"/>
</dbReference>
<dbReference type="Proteomes" id="UP000006512">
    <property type="component" value="Unassembled WGS sequence"/>
</dbReference>
<evidence type="ECO:0000256" key="2">
    <source>
        <dbReference type="ARBA" id="ARBA00023315"/>
    </source>
</evidence>
<dbReference type="Pfam" id="PF00583">
    <property type="entry name" value="Acetyltransf_1"/>
    <property type="match status" value="1"/>
</dbReference>
<dbReference type="PROSITE" id="PS51186">
    <property type="entry name" value="GNAT"/>
    <property type="match status" value="1"/>
</dbReference>
<keyword evidence="5" id="KW-1185">Reference proteome</keyword>
<sequence>MQILPVQSGDIARLSALARDCFSETFGHLYPPSDLEAFLVKSYSAEALLADITDPSQYWRMVIDDAGHTAAYLHCGPVTLPFDEADGNRHGELKRIYVRASHQGLGLGKRLLETALNWMSRTYGDAPQWLGVWSGNDRAQAIYAGYGFEKVGEYKFAVGETLDDEFILRRLPG</sequence>
<dbReference type="EMBL" id="GL883081">
    <property type="protein sequence ID" value="EGF89368.1"/>
    <property type="molecule type" value="Genomic_DNA"/>
</dbReference>
<evidence type="ECO:0000256" key="1">
    <source>
        <dbReference type="ARBA" id="ARBA00022679"/>
    </source>
</evidence>
<gene>
    <name evidence="4" type="ORF">ABI_47160</name>
</gene>
<dbReference type="STRING" id="715226.ABI_47160"/>
<feature type="domain" description="N-acetyltransferase" evidence="3">
    <location>
        <begin position="1"/>
        <end position="169"/>
    </location>
</feature>
<dbReference type="PANTHER" id="PTHR43877">
    <property type="entry name" value="AMINOALKYLPHOSPHONATE N-ACETYLTRANSFERASE-RELATED-RELATED"/>
    <property type="match status" value="1"/>
</dbReference>
<evidence type="ECO:0000313" key="4">
    <source>
        <dbReference type="EMBL" id="EGF89368.1"/>
    </source>
</evidence>
<proteinExistence type="predicted"/>
<dbReference type="Gene3D" id="3.40.630.30">
    <property type="match status" value="1"/>
</dbReference>
<dbReference type="InterPro" id="IPR016181">
    <property type="entry name" value="Acyl_CoA_acyltransferase"/>
</dbReference>